<dbReference type="EMBL" id="AP014936">
    <property type="protein sequence ID" value="BAU50265.1"/>
    <property type="molecule type" value="Genomic_DNA"/>
</dbReference>
<accession>A0A1C7AFT8</accession>
<organism evidence="9 10">
    <name type="scientific">Sulfurifustis variabilis</name>
    <dbReference type="NCBI Taxonomy" id="1675686"/>
    <lineage>
        <taxon>Bacteria</taxon>
        <taxon>Pseudomonadati</taxon>
        <taxon>Pseudomonadota</taxon>
        <taxon>Gammaproteobacteria</taxon>
        <taxon>Acidiferrobacterales</taxon>
        <taxon>Acidiferrobacteraceae</taxon>
        <taxon>Sulfurifustis</taxon>
    </lineage>
</organism>
<evidence type="ECO:0000256" key="3">
    <source>
        <dbReference type="ARBA" id="ARBA00023027"/>
    </source>
</evidence>
<evidence type="ECO:0000256" key="4">
    <source>
        <dbReference type="ARBA" id="ARBA00023141"/>
    </source>
</evidence>
<keyword evidence="2" id="KW-0028">Amino-acid biosynthesis</keyword>
<dbReference type="InterPro" id="IPR056179">
    <property type="entry name" value="DHQS_C"/>
</dbReference>
<dbReference type="KEGG" id="sva:SVA_3731"/>
<dbReference type="SUPFAM" id="SSF56796">
    <property type="entry name" value="Dehydroquinate synthase-like"/>
    <property type="match status" value="1"/>
</dbReference>
<dbReference type="RefSeq" id="WP_096462581.1">
    <property type="nucleotide sequence ID" value="NZ_AP014936.1"/>
</dbReference>
<dbReference type="CDD" id="cd08198">
    <property type="entry name" value="DHQS-like"/>
    <property type="match status" value="1"/>
</dbReference>
<comment type="cofactor">
    <cofactor evidence="1">
        <name>NAD(+)</name>
        <dbReference type="ChEBI" id="CHEBI:57540"/>
    </cofactor>
</comment>
<dbReference type="PANTHER" id="PTHR43622:SF7">
    <property type="entry name" value="3-DEHYDROQUINATE SYNTHASE, CHLOROPLASTIC"/>
    <property type="match status" value="1"/>
</dbReference>
<sequence>MDTLEQQFDVRYRYRVHLTEDALAPENDLLARTLAADRAARPRVLVAVDRGVLAAQADLAARVESYARTHALDLVDAPLVLPGGETGKNEPRHLERVLAAIERGGICRHSYVVGIGGGALLDLVGFAAAQAHRGVRMVRLPTTVLAQCDAAVGVKTGINAFGKKNFLGSFAPPWAVINDLRFLDSLSVRDWRAGIAEAVKVALVKDAAFFERLERDAERLLHRDRGAMRALIAHAARLHLEHIARGGDPFETGSARPLDFGHWAAHKLEQLSDYRLRHGEAVAIGIALDATYSRLAGWLADDAHERILALLERFGFELDVPELGEGGLLAGLDEFREHLGGELTITLLGAIGRGFEVHAMDEERVRASIDRVRARPGSGSGQPAARPCASGAER</sequence>
<keyword evidence="5" id="KW-0456">Lyase</keyword>
<keyword evidence="10" id="KW-1185">Reference proteome</keyword>
<evidence type="ECO:0000259" key="8">
    <source>
        <dbReference type="Pfam" id="PF24621"/>
    </source>
</evidence>
<dbReference type="Gene3D" id="1.20.1090.10">
    <property type="entry name" value="Dehydroquinate synthase-like - alpha domain"/>
    <property type="match status" value="1"/>
</dbReference>
<evidence type="ECO:0000256" key="2">
    <source>
        <dbReference type="ARBA" id="ARBA00022605"/>
    </source>
</evidence>
<dbReference type="PANTHER" id="PTHR43622">
    <property type="entry name" value="3-DEHYDROQUINATE SYNTHASE"/>
    <property type="match status" value="1"/>
</dbReference>
<dbReference type="InterPro" id="IPR050071">
    <property type="entry name" value="Dehydroquinate_synthase"/>
</dbReference>
<evidence type="ECO:0000256" key="6">
    <source>
        <dbReference type="SAM" id="MobiDB-lite"/>
    </source>
</evidence>
<evidence type="ECO:0000313" key="9">
    <source>
        <dbReference type="EMBL" id="BAU50265.1"/>
    </source>
</evidence>
<dbReference type="Proteomes" id="UP000218899">
    <property type="component" value="Chromosome"/>
</dbReference>
<evidence type="ECO:0000256" key="1">
    <source>
        <dbReference type="ARBA" id="ARBA00001911"/>
    </source>
</evidence>
<gene>
    <name evidence="9" type="ORF">SVA_3731</name>
</gene>
<dbReference type="Pfam" id="PF01761">
    <property type="entry name" value="DHQ_synthase"/>
    <property type="match status" value="1"/>
</dbReference>
<name>A0A1C7AFT8_9GAMM</name>
<reference evidence="9 10" key="1">
    <citation type="submission" date="2015-08" db="EMBL/GenBank/DDBJ databases">
        <title>Complete genome sequence of Sulfurifustis variabilis.</title>
        <authorList>
            <person name="Miura A."/>
            <person name="Kojima H."/>
            <person name="Fukui M."/>
        </authorList>
    </citation>
    <scope>NUCLEOTIDE SEQUENCE [LARGE SCALE GENOMIC DNA]</scope>
    <source>
        <strain evidence="10">skN76</strain>
    </source>
</reference>
<feature type="domain" description="3-dehydroquinate synthase C-terminal" evidence="8">
    <location>
        <begin position="194"/>
        <end position="322"/>
    </location>
</feature>
<dbReference type="GO" id="GO:0008652">
    <property type="term" value="P:amino acid biosynthetic process"/>
    <property type="evidence" value="ECO:0007669"/>
    <property type="project" value="UniProtKB-KW"/>
</dbReference>
<proteinExistence type="predicted"/>
<keyword evidence="3" id="KW-0520">NAD</keyword>
<feature type="domain" description="3-dehydroquinate synthase N-terminal" evidence="7">
    <location>
        <begin position="80"/>
        <end position="192"/>
    </location>
</feature>
<keyword evidence="4" id="KW-0057">Aromatic amino acid biosynthesis</keyword>
<dbReference type="InterPro" id="IPR030960">
    <property type="entry name" value="DHQS/DOIS_N"/>
</dbReference>
<feature type="region of interest" description="Disordered" evidence="6">
    <location>
        <begin position="373"/>
        <end position="394"/>
    </location>
</feature>
<dbReference type="AlphaFoldDB" id="A0A1C7AFT8"/>
<dbReference type="GO" id="GO:0009073">
    <property type="term" value="P:aromatic amino acid family biosynthetic process"/>
    <property type="evidence" value="ECO:0007669"/>
    <property type="project" value="UniProtKB-KW"/>
</dbReference>
<dbReference type="OrthoDB" id="9806583at2"/>
<dbReference type="NCBIfam" id="NF004852">
    <property type="entry name" value="PRK06203.1"/>
    <property type="match status" value="1"/>
</dbReference>
<evidence type="ECO:0000259" key="7">
    <source>
        <dbReference type="Pfam" id="PF01761"/>
    </source>
</evidence>
<dbReference type="Pfam" id="PF24621">
    <property type="entry name" value="DHQS_C"/>
    <property type="match status" value="1"/>
</dbReference>
<protein>
    <submittedName>
        <fullName evidence="9">3-dehydroquinate synthase</fullName>
    </submittedName>
</protein>
<dbReference type="GO" id="GO:0003856">
    <property type="term" value="F:3-dehydroquinate synthase activity"/>
    <property type="evidence" value="ECO:0007669"/>
    <property type="project" value="TreeGrafter"/>
</dbReference>
<evidence type="ECO:0000256" key="5">
    <source>
        <dbReference type="ARBA" id="ARBA00023239"/>
    </source>
</evidence>
<dbReference type="Gene3D" id="3.40.50.1970">
    <property type="match status" value="1"/>
</dbReference>
<evidence type="ECO:0000313" key="10">
    <source>
        <dbReference type="Proteomes" id="UP000218899"/>
    </source>
</evidence>